<comment type="caution">
    <text evidence="2">The sequence shown here is derived from an EMBL/GenBank/DDBJ whole genome shotgun (WGS) entry which is preliminary data.</text>
</comment>
<keyword evidence="1" id="KW-0812">Transmembrane</keyword>
<reference evidence="2 3" key="1">
    <citation type="submission" date="2023-09" db="EMBL/GenBank/DDBJ databases">
        <title>Multi-omics analysis of a traditional fermented food reveals byproduct-associated fungal strains for waste-to-food upcycling.</title>
        <authorList>
            <consortium name="Lawrence Berkeley National Laboratory"/>
            <person name="Rekdal V.M."/>
            <person name="Villalobos-Escobedo J.M."/>
            <person name="Rodriguez-Valeron N."/>
            <person name="Garcia M.O."/>
            <person name="Vasquez D.P."/>
            <person name="Damayanti I."/>
            <person name="Sorensen P.M."/>
            <person name="Baidoo E.E."/>
            <person name="De Carvalho A.C."/>
            <person name="Riley R."/>
            <person name="Lipzen A."/>
            <person name="He G."/>
            <person name="Yan M."/>
            <person name="Haridas S."/>
            <person name="Daum C."/>
            <person name="Yoshinaga Y."/>
            <person name="Ng V."/>
            <person name="Grigoriev I.V."/>
            <person name="Munk R."/>
            <person name="Nuraida L."/>
            <person name="Wijaya C.H."/>
            <person name="Morales P.-C."/>
            <person name="Keasling J.D."/>
        </authorList>
    </citation>
    <scope>NUCLEOTIDE SEQUENCE [LARGE SCALE GENOMIC DNA]</scope>
    <source>
        <strain evidence="2 3">FGSC 2613</strain>
    </source>
</reference>
<gene>
    <name evidence="2" type="ORF">QR685DRAFT_201944</name>
</gene>
<feature type="transmembrane region" description="Helical" evidence="1">
    <location>
        <begin position="17"/>
        <end position="34"/>
    </location>
</feature>
<dbReference type="EMBL" id="JAVLET010000003">
    <property type="protein sequence ID" value="KAL0471382.1"/>
    <property type="molecule type" value="Genomic_DNA"/>
</dbReference>
<feature type="transmembrane region" description="Helical" evidence="1">
    <location>
        <begin position="85"/>
        <end position="106"/>
    </location>
</feature>
<proteinExistence type="predicted"/>
<accession>A0ABR3DFC0</accession>
<evidence type="ECO:0000313" key="3">
    <source>
        <dbReference type="Proteomes" id="UP001451303"/>
    </source>
</evidence>
<name>A0ABR3DFC0_NEUIN</name>
<sequence>MLCTNKTNKTNARHQRWIVRLGLHWTTWSFFFLSDTYCRFLSQKWYHLRFASKVFYCSLIFLTWIRIMRRLPWGTGRWEGTCYDITTFLTAALSLLWCIVTLSGYLSDLYIPS</sequence>
<keyword evidence="3" id="KW-1185">Reference proteome</keyword>
<evidence type="ECO:0000313" key="2">
    <source>
        <dbReference type="EMBL" id="KAL0471382.1"/>
    </source>
</evidence>
<dbReference type="Proteomes" id="UP001451303">
    <property type="component" value="Unassembled WGS sequence"/>
</dbReference>
<evidence type="ECO:0000256" key="1">
    <source>
        <dbReference type="SAM" id="Phobius"/>
    </source>
</evidence>
<organism evidence="2 3">
    <name type="scientific">Neurospora intermedia</name>
    <dbReference type="NCBI Taxonomy" id="5142"/>
    <lineage>
        <taxon>Eukaryota</taxon>
        <taxon>Fungi</taxon>
        <taxon>Dikarya</taxon>
        <taxon>Ascomycota</taxon>
        <taxon>Pezizomycotina</taxon>
        <taxon>Sordariomycetes</taxon>
        <taxon>Sordariomycetidae</taxon>
        <taxon>Sordariales</taxon>
        <taxon>Sordariaceae</taxon>
        <taxon>Neurospora</taxon>
    </lineage>
</organism>
<protein>
    <submittedName>
        <fullName evidence="2">Uncharacterized protein</fullName>
    </submittedName>
</protein>
<keyword evidence="1" id="KW-1133">Transmembrane helix</keyword>
<feature type="transmembrane region" description="Helical" evidence="1">
    <location>
        <begin position="46"/>
        <end position="65"/>
    </location>
</feature>
<keyword evidence="1" id="KW-0472">Membrane</keyword>